<keyword evidence="5" id="KW-0812">Transmembrane</keyword>
<evidence type="ECO:0000256" key="2">
    <source>
        <dbReference type="ARBA" id="ARBA00008670"/>
    </source>
</evidence>
<dbReference type="PANTHER" id="PTHR11471">
    <property type="entry name" value="TUMOR NECROSIS FACTOR FAMILY MEMBER"/>
    <property type="match status" value="1"/>
</dbReference>
<keyword evidence="3" id="KW-0202">Cytokine</keyword>
<gene>
    <name evidence="7" type="ORF">KUTeg_012066</name>
</gene>
<keyword evidence="4 5" id="KW-0472">Membrane</keyword>
<evidence type="ECO:0000256" key="1">
    <source>
        <dbReference type="ARBA" id="ARBA00004370"/>
    </source>
</evidence>
<evidence type="ECO:0000313" key="8">
    <source>
        <dbReference type="Proteomes" id="UP001217089"/>
    </source>
</evidence>
<dbReference type="Pfam" id="PF00229">
    <property type="entry name" value="TNF"/>
    <property type="match status" value="1"/>
</dbReference>
<feature type="domain" description="THD" evidence="6">
    <location>
        <begin position="107"/>
        <end position="263"/>
    </location>
</feature>
<evidence type="ECO:0000256" key="5">
    <source>
        <dbReference type="SAM" id="Phobius"/>
    </source>
</evidence>
<accession>A0ABQ9F0W0</accession>
<comment type="caution">
    <text evidence="7">The sequence shown here is derived from an EMBL/GenBank/DDBJ whole genome shotgun (WGS) entry which is preliminary data.</text>
</comment>
<dbReference type="PROSITE" id="PS50049">
    <property type="entry name" value="THD_2"/>
    <property type="match status" value="1"/>
</dbReference>
<evidence type="ECO:0000259" key="6">
    <source>
        <dbReference type="PROSITE" id="PS50049"/>
    </source>
</evidence>
<protein>
    <recommendedName>
        <fullName evidence="6">THD domain-containing protein</fullName>
    </recommendedName>
</protein>
<dbReference type="Proteomes" id="UP001217089">
    <property type="component" value="Unassembled WGS sequence"/>
</dbReference>
<keyword evidence="5" id="KW-1133">Transmembrane helix</keyword>
<comment type="similarity">
    <text evidence="2">Belongs to the tumor necrosis factor family.</text>
</comment>
<comment type="subcellular location">
    <subcellularLocation>
        <location evidence="1">Membrane</location>
    </subcellularLocation>
</comment>
<reference evidence="7 8" key="1">
    <citation type="submission" date="2022-12" db="EMBL/GenBank/DDBJ databases">
        <title>Chromosome-level genome of Tegillarca granosa.</title>
        <authorList>
            <person name="Kim J."/>
        </authorList>
    </citation>
    <scope>NUCLEOTIDE SEQUENCE [LARGE SCALE GENOMIC DNA]</scope>
    <source>
        <strain evidence="7">Teg-2019</strain>
        <tissue evidence="7">Adductor muscle</tissue>
    </source>
</reference>
<evidence type="ECO:0000256" key="4">
    <source>
        <dbReference type="ARBA" id="ARBA00023136"/>
    </source>
</evidence>
<keyword evidence="8" id="KW-1185">Reference proteome</keyword>
<dbReference type="Gene3D" id="2.60.120.40">
    <property type="match status" value="1"/>
</dbReference>
<dbReference type="EMBL" id="JARBDR010000640">
    <property type="protein sequence ID" value="KAJ8310201.1"/>
    <property type="molecule type" value="Genomic_DNA"/>
</dbReference>
<dbReference type="PANTHER" id="PTHR11471:SF13">
    <property type="entry name" value="TNF FAMILY PROFILE DOMAIN-CONTAINING PROTEIN"/>
    <property type="match status" value="1"/>
</dbReference>
<organism evidence="7 8">
    <name type="scientific">Tegillarca granosa</name>
    <name type="common">Malaysian cockle</name>
    <name type="synonym">Anadara granosa</name>
    <dbReference type="NCBI Taxonomy" id="220873"/>
    <lineage>
        <taxon>Eukaryota</taxon>
        <taxon>Metazoa</taxon>
        <taxon>Spiralia</taxon>
        <taxon>Lophotrochozoa</taxon>
        <taxon>Mollusca</taxon>
        <taxon>Bivalvia</taxon>
        <taxon>Autobranchia</taxon>
        <taxon>Pteriomorphia</taxon>
        <taxon>Arcoida</taxon>
        <taxon>Arcoidea</taxon>
        <taxon>Arcidae</taxon>
        <taxon>Tegillarca</taxon>
    </lineage>
</organism>
<dbReference type="InterPro" id="IPR008983">
    <property type="entry name" value="Tumour_necrosis_fac-like_dom"/>
</dbReference>
<dbReference type="SUPFAM" id="SSF49842">
    <property type="entry name" value="TNF-like"/>
    <property type="match status" value="1"/>
</dbReference>
<dbReference type="InterPro" id="IPR006052">
    <property type="entry name" value="TNF_dom"/>
</dbReference>
<dbReference type="SMART" id="SM00207">
    <property type="entry name" value="TNF"/>
    <property type="match status" value="1"/>
</dbReference>
<sequence length="263" mass="31231">MFIKDKARLTFIVGFSFNIIILAVVILILWIEEKKEVKDDNGPPMLCLGSKCGYRTETLNIYLQQTFEETFKLEESKRKERQQRYLTENREKYEILKRKGFVWSIRPIARLSGSKQALRKGDMTKEMTPLRKWESRRRHCYINNGIDYRNGRLVVPVTGYYHVYSFLDLLTEYCDDHRNGKQKTIKSSIRHAIFRYNIKGGQEEEVISSYKPYHYTENKRFNFYETYISADVFLDPGDEVYIKVSNASYLQSPSKNFFGIHML</sequence>
<feature type="transmembrane region" description="Helical" evidence="5">
    <location>
        <begin position="9"/>
        <end position="31"/>
    </location>
</feature>
<evidence type="ECO:0000256" key="3">
    <source>
        <dbReference type="ARBA" id="ARBA00022514"/>
    </source>
</evidence>
<evidence type="ECO:0000313" key="7">
    <source>
        <dbReference type="EMBL" id="KAJ8310201.1"/>
    </source>
</evidence>
<name>A0ABQ9F0W0_TEGGR</name>
<proteinExistence type="inferred from homology"/>